<organism evidence="1 2">
    <name type="scientific">Actinocrispum wychmicini</name>
    <dbReference type="NCBI Taxonomy" id="1213861"/>
    <lineage>
        <taxon>Bacteria</taxon>
        <taxon>Bacillati</taxon>
        <taxon>Actinomycetota</taxon>
        <taxon>Actinomycetes</taxon>
        <taxon>Pseudonocardiales</taxon>
        <taxon>Pseudonocardiaceae</taxon>
        <taxon>Actinocrispum</taxon>
    </lineage>
</organism>
<dbReference type="Proteomes" id="UP000295680">
    <property type="component" value="Unassembled WGS sequence"/>
</dbReference>
<keyword evidence="2" id="KW-1185">Reference proteome</keyword>
<accession>A0A4R2JBN3</accession>
<comment type="caution">
    <text evidence="1">The sequence shown here is derived from an EMBL/GenBank/DDBJ whole genome shotgun (WGS) entry which is preliminary data.</text>
</comment>
<reference evidence="1 2" key="1">
    <citation type="submission" date="2019-03" db="EMBL/GenBank/DDBJ databases">
        <title>Genomic Encyclopedia of Type Strains, Phase IV (KMG-IV): sequencing the most valuable type-strain genomes for metagenomic binning, comparative biology and taxonomic classification.</title>
        <authorList>
            <person name="Goeker M."/>
        </authorList>
    </citation>
    <scope>NUCLEOTIDE SEQUENCE [LARGE SCALE GENOMIC DNA]</scope>
    <source>
        <strain evidence="1 2">DSM 45934</strain>
    </source>
</reference>
<proteinExistence type="predicted"/>
<sequence>MTDTPTPAVTAPAAAVPATVAGPAPVSEPQAVDQLPEWARTALTKANSEAARYRTERNDAVNATKADLTAAFETQLAQVTAAHEATRADLAKAAVDMLKVQAALAADVPAASALEFASLLQGNTPEEITAHAAKVKALFGGVTAAAARTPAVDLSPSGDNNPLALNGDPLLESLKNKLGI</sequence>
<evidence type="ECO:0000313" key="2">
    <source>
        <dbReference type="Proteomes" id="UP000295680"/>
    </source>
</evidence>
<dbReference type="EMBL" id="SLWS01000006">
    <property type="protein sequence ID" value="TCO56901.1"/>
    <property type="molecule type" value="Genomic_DNA"/>
</dbReference>
<protein>
    <recommendedName>
        <fullName evidence="3">Scaffolding protein</fullName>
    </recommendedName>
</protein>
<evidence type="ECO:0008006" key="3">
    <source>
        <dbReference type="Google" id="ProtNLM"/>
    </source>
</evidence>
<name>A0A4R2JBN3_9PSEU</name>
<gene>
    <name evidence="1" type="ORF">EV192_106376</name>
</gene>
<dbReference type="RefSeq" id="WP_132120532.1">
    <property type="nucleotide sequence ID" value="NZ_SLWS01000006.1"/>
</dbReference>
<evidence type="ECO:0000313" key="1">
    <source>
        <dbReference type="EMBL" id="TCO56901.1"/>
    </source>
</evidence>
<dbReference type="AlphaFoldDB" id="A0A4R2JBN3"/>
<dbReference type="OrthoDB" id="4216082at2"/>